<dbReference type="PROSITE" id="PS00028">
    <property type="entry name" value="ZINC_FINGER_C2H2_1"/>
    <property type="match status" value="1"/>
</dbReference>
<dbReference type="PROSITE" id="PS50157">
    <property type="entry name" value="ZINC_FINGER_C2H2_2"/>
    <property type="match status" value="1"/>
</dbReference>
<dbReference type="GeneID" id="37118170"/>
<keyword evidence="5" id="KW-1185">Reference proteome</keyword>
<dbReference type="Pfam" id="PF00096">
    <property type="entry name" value="zf-C2H2"/>
    <property type="match status" value="1"/>
</dbReference>
<protein>
    <recommendedName>
        <fullName evidence="3">C2H2-type domain-containing protein</fullName>
    </recommendedName>
</protein>
<evidence type="ECO:0000313" key="5">
    <source>
        <dbReference type="Proteomes" id="UP000246702"/>
    </source>
</evidence>
<name>A0A317V9I5_9EURO</name>
<reference evidence="4 5" key="1">
    <citation type="submission" date="2016-12" db="EMBL/GenBank/DDBJ databases">
        <title>The genomes of Aspergillus section Nigri reveals drivers in fungal speciation.</title>
        <authorList>
            <consortium name="DOE Joint Genome Institute"/>
            <person name="Vesth T.C."/>
            <person name="Nybo J."/>
            <person name="Theobald S."/>
            <person name="Brandl J."/>
            <person name="Frisvad J.C."/>
            <person name="Nielsen K.F."/>
            <person name="Lyhne E.K."/>
            <person name="Kogle M.E."/>
            <person name="Kuo A."/>
            <person name="Riley R."/>
            <person name="Clum A."/>
            <person name="Nolan M."/>
            <person name="Lipzen A."/>
            <person name="Salamov A."/>
            <person name="Henrissat B."/>
            <person name="Wiebenga A."/>
            <person name="De Vries R.P."/>
            <person name="Grigoriev I.V."/>
            <person name="Mortensen U.H."/>
            <person name="Andersen M.R."/>
            <person name="Baker S.E."/>
        </authorList>
    </citation>
    <scope>NUCLEOTIDE SEQUENCE [LARGE SCALE GENOMIC DNA]</scope>
    <source>
        <strain evidence="4 5">CBS 115572</strain>
    </source>
</reference>
<keyword evidence="1" id="KW-0862">Zinc</keyword>
<accession>A0A317V9I5</accession>
<feature type="region of interest" description="Disordered" evidence="2">
    <location>
        <begin position="1"/>
        <end position="39"/>
    </location>
</feature>
<keyword evidence="1" id="KW-0479">Metal-binding</keyword>
<feature type="domain" description="C2H2-type" evidence="3">
    <location>
        <begin position="186"/>
        <end position="216"/>
    </location>
</feature>
<organism evidence="4 5">
    <name type="scientific">Aspergillus sclerotioniger CBS 115572</name>
    <dbReference type="NCBI Taxonomy" id="1450535"/>
    <lineage>
        <taxon>Eukaryota</taxon>
        <taxon>Fungi</taxon>
        <taxon>Dikarya</taxon>
        <taxon>Ascomycota</taxon>
        <taxon>Pezizomycotina</taxon>
        <taxon>Eurotiomycetes</taxon>
        <taxon>Eurotiomycetidae</taxon>
        <taxon>Eurotiales</taxon>
        <taxon>Aspergillaceae</taxon>
        <taxon>Aspergillus</taxon>
        <taxon>Aspergillus subgen. Circumdati</taxon>
    </lineage>
</organism>
<sequence>MAQNFRAHQNRGTDRQSAAPGGYVYTDPGHSPHVSSTRRPAIGTQTNQQVMAYENMPPANLPFDTDVIYGDITQAYANHTMVDMGYNTGPPVLGTSASNDGFIETQQLPSFPEPQITVPGSSSIDELFPTSFAATGHISRESQLTPRTSQSRLRCEWKGCNYRNSFNRPTDLIRHVKTIHILPHSFTCDVPGCDKTFSRKDNFMEHKLRVHRFVRRQYGA</sequence>
<gene>
    <name evidence="4" type="ORF">BO94DRAFT_590440</name>
</gene>
<evidence type="ECO:0000256" key="1">
    <source>
        <dbReference type="PROSITE-ProRule" id="PRU00042"/>
    </source>
</evidence>
<dbReference type="EMBL" id="MSFK01000041">
    <property type="protein sequence ID" value="PWY69657.1"/>
    <property type="molecule type" value="Genomic_DNA"/>
</dbReference>
<dbReference type="Proteomes" id="UP000246702">
    <property type="component" value="Unassembled WGS sequence"/>
</dbReference>
<evidence type="ECO:0000259" key="3">
    <source>
        <dbReference type="PROSITE" id="PS50157"/>
    </source>
</evidence>
<dbReference type="OrthoDB" id="2687452at2759"/>
<dbReference type="SUPFAM" id="SSF57667">
    <property type="entry name" value="beta-beta-alpha zinc fingers"/>
    <property type="match status" value="1"/>
</dbReference>
<proteinExistence type="predicted"/>
<dbReference type="InterPro" id="IPR036236">
    <property type="entry name" value="Znf_C2H2_sf"/>
</dbReference>
<dbReference type="RefSeq" id="XP_025462485.1">
    <property type="nucleotide sequence ID" value="XM_025616027.1"/>
</dbReference>
<dbReference type="InterPro" id="IPR013087">
    <property type="entry name" value="Znf_C2H2_type"/>
</dbReference>
<dbReference type="Gene3D" id="3.30.160.60">
    <property type="entry name" value="Classic Zinc Finger"/>
    <property type="match status" value="2"/>
</dbReference>
<evidence type="ECO:0000313" key="4">
    <source>
        <dbReference type="EMBL" id="PWY69657.1"/>
    </source>
</evidence>
<comment type="caution">
    <text evidence="4">The sequence shown here is derived from an EMBL/GenBank/DDBJ whole genome shotgun (WGS) entry which is preliminary data.</text>
</comment>
<dbReference type="GO" id="GO:0008270">
    <property type="term" value="F:zinc ion binding"/>
    <property type="evidence" value="ECO:0007669"/>
    <property type="project" value="UniProtKB-KW"/>
</dbReference>
<evidence type="ECO:0000256" key="2">
    <source>
        <dbReference type="SAM" id="MobiDB-lite"/>
    </source>
</evidence>
<dbReference type="AlphaFoldDB" id="A0A317V9I5"/>
<dbReference type="STRING" id="1450535.A0A317V9I5"/>
<dbReference type="SMART" id="SM00355">
    <property type="entry name" value="ZnF_C2H2"/>
    <property type="match status" value="2"/>
</dbReference>
<keyword evidence="1" id="KW-0863">Zinc-finger</keyword>